<evidence type="ECO:0000256" key="11">
    <source>
        <dbReference type="ARBA" id="ARBA00023170"/>
    </source>
</evidence>
<dbReference type="PRINTS" id="PR00237">
    <property type="entry name" value="GPCRRHODOPSN"/>
</dbReference>
<keyword evidence="13 14" id="KW-0807">Transducer</keyword>
<keyword evidence="11 14" id="KW-0675">Receptor</keyword>
<dbReference type="PRINTS" id="PR00238">
    <property type="entry name" value="OPSIN"/>
</dbReference>
<keyword evidence="4 14" id="KW-0812">Transmembrane</keyword>
<dbReference type="InterPro" id="IPR017452">
    <property type="entry name" value="GPCR_Rhodpsn_7TM"/>
</dbReference>
<dbReference type="PROSITE" id="PS00237">
    <property type="entry name" value="G_PROTEIN_RECEP_F1_1"/>
    <property type="match status" value="1"/>
</dbReference>
<dbReference type="Pfam" id="PF00001">
    <property type="entry name" value="7tm_1"/>
    <property type="match status" value="1"/>
</dbReference>
<evidence type="ECO:0000259" key="16">
    <source>
        <dbReference type="PROSITE" id="PS50262"/>
    </source>
</evidence>
<feature type="transmembrane region" description="Helical" evidence="14">
    <location>
        <begin position="28"/>
        <end position="55"/>
    </location>
</feature>
<dbReference type="CDD" id="cd14969">
    <property type="entry name" value="7tmA_Opsins_type2_animals"/>
    <property type="match status" value="1"/>
</dbReference>
<keyword evidence="8 14" id="KW-0297">G-protein coupled receptor</keyword>
<evidence type="ECO:0000313" key="17">
    <source>
        <dbReference type="EMBL" id="ASM47594.1"/>
    </source>
</evidence>
<dbReference type="EMBL" id="MF133514">
    <property type="protein sequence ID" value="ASM47594.1"/>
    <property type="molecule type" value="Genomic_DNA"/>
</dbReference>
<evidence type="ECO:0000256" key="3">
    <source>
        <dbReference type="ARBA" id="ARBA00022606"/>
    </source>
</evidence>
<dbReference type="GO" id="GO:0016020">
    <property type="term" value="C:membrane"/>
    <property type="evidence" value="ECO:0007669"/>
    <property type="project" value="UniProtKB-SubCell"/>
</dbReference>
<protein>
    <submittedName>
        <fullName evidence="17">Xenopsin</fullName>
    </submittedName>
</protein>
<feature type="compositionally biased region" description="Basic and acidic residues" evidence="15">
    <location>
        <begin position="334"/>
        <end position="345"/>
    </location>
</feature>
<organism evidence="17">
    <name type="scientific">Leptochiton asellus</name>
    <dbReference type="NCBI Taxonomy" id="211853"/>
    <lineage>
        <taxon>Eukaryota</taxon>
        <taxon>Metazoa</taxon>
        <taxon>Spiralia</taxon>
        <taxon>Lophotrochozoa</taxon>
        <taxon>Mollusca</taxon>
        <taxon>Polyplacophora</taxon>
        <taxon>Neoloricata</taxon>
        <taxon>Lepidopleurida</taxon>
        <taxon>Lepidopleuridae</taxon>
        <taxon>Leptochiton</taxon>
    </lineage>
</organism>
<evidence type="ECO:0000256" key="13">
    <source>
        <dbReference type="ARBA" id="ARBA00023224"/>
    </source>
</evidence>
<evidence type="ECO:0000256" key="4">
    <source>
        <dbReference type="ARBA" id="ARBA00022692"/>
    </source>
</evidence>
<dbReference type="GO" id="GO:0004930">
    <property type="term" value="F:G protein-coupled receptor activity"/>
    <property type="evidence" value="ECO:0007669"/>
    <property type="project" value="UniProtKB-KW"/>
</dbReference>
<proteinExistence type="inferred from homology"/>
<evidence type="ECO:0000256" key="7">
    <source>
        <dbReference type="ARBA" id="ARBA00022991"/>
    </source>
</evidence>
<keyword evidence="6 14" id="KW-1133">Transmembrane helix</keyword>
<keyword evidence="9 14" id="KW-0472">Membrane</keyword>
<feature type="transmembrane region" description="Helical" evidence="14">
    <location>
        <begin position="251"/>
        <end position="274"/>
    </location>
</feature>
<evidence type="ECO:0000256" key="12">
    <source>
        <dbReference type="ARBA" id="ARBA00023180"/>
    </source>
</evidence>
<dbReference type="GO" id="GO:0007601">
    <property type="term" value="P:visual perception"/>
    <property type="evidence" value="ECO:0007669"/>
    <property type="project" value="InterPro"/>
</dbReference>
<name>A0A288XNQ3_9MOLL</name>
<dbReference type="SUPFAM" id="SSF81321">
    <property type="entry name" value="Family A G protein-coupled receptor-like"/>
    <property type="match status" value="1"/>
</dbReference>
<feature type="transmembrane region" description="Helical" evidence="14">
    <location>
        <begin position="67"/>
        <end position="87"/>
    </location>
</feature>
<dbReference type="GO" id="GO:0007602">
    <property type="term" value="P:phototransduction"/>
    <property type="evidence" value="ECO:0007669"/>
    <property type="project" value="UniProtKB-KW"/>
</dbReference>
<sequence length="420" mass="46368">MSTVPNNINISTSAVITDVHAAPYLPPYAHYCIGSFLVLIGFLGFSENAAVLYVFAKSKQLRTATNMFIISLAISDFSMACLGNPLASTSSLSQRWLYGETGCKWEAFVVYFFGLASIYNLTCISFDRYVVIVKPLLGPKITKRIAGLAILIGWFLAFFWAVVPLLGWSRYGLEAAHTSCSVVWQSKEPVDISYTMTIFVFCFIVPVGAMVFSYYHVFMTIRNVSRTGVWDMSSRVARRNLRIEKKMAKTIVYMASAFLISWTPYAVVSLWAAIGNPDDISPLAGTLPAILAKSSIIWNPIIYVATNKQFRHAFYEVVPCAGLKEAMLEREQKMAKDPDSSDHEGNVGTNVGTNAVAPETANKPAGSKSSPKADEETFNRVETVVEELDDDTDEVRPTTLKVKAADRGNTIELEEVGEKS</sequence>
<dbReference type="InterPro" id="IPR001760">
    <property type="entry name" value="Opsin"/>
</dbReference>
<dbReference type="InterPro" id="IPR050125">
    <property type="entry name" value="GPCR_opsins"/>
</dbReference>
<evidence type="ECO:0000256" key="9">
    <source>
        <dbReference type="ARBA" id="ARBA00023136"/>
    </source>
</evidence>
<evidence type="ECO:0000256" key="8">
    <source>
        <dbReference type="ARBA" id="ARBA00023040"/>
    </source>
</evidence>
<evidence type="ECO:0000256" key="1">
    <source>
        <dbReference type="ARBA" id="ARBA00004141"/>
    </source>
</evidence>
<keyword evidence="2 14" id="KW-0600">Photoreceptor protein</keyword>
<evidence type="ECO:0000256" key="2">
    <source>
        <dbReference type="ARBA" id="ARBA00022543"/>
    </source>
</evidence>
<accession>A0A288XNQ3</accession>
<feature type="transmembrane region" description="Helical" evidence="14">
    <location>
        <begin position="192"/>
        <end position="217"/>
    </location>
</feature>
<feature type="domain" description="G-protein coupled receptors family 1 profile" evidence="16">
    <location>
        <begin position="47"/>
        <end position="303"/>
    </location>
</feature>
<keyword evidence="10" id="KW-1015">Disulfide bond</keyword>
<comment type="subcellular location">
    <subcellularLocation>
        <location evidence="1 14">Membrane</location>
        <topology evidence="1 14">Multi-pass membrane protein</topology>
    </subcellularLocation>
</comment>
<dbReference type="Gene3D" id="1.20.1070.10">
    <property type="entry name" value="Rhodopsin 7-helix transmembrane proteins"/>
    <property type="match status" value="1"/>
</dbReference>
<evidence type="ECO:0000256" key="5">
    <source>
        <dbReference type="ARBA" id="ARBA00022925"/>
    </source>
</evidence>
<dbReference type="GO" id="GO:0009881">
    <property type="term" value="F:photoreceptor activity"/>
    <property type="evidence" value="ECO:0007669"/>
    <property type="project" value="UniProtKB-KW"/>
</dbReference>
<feature type="transmembrane region" description="Helical" evidence="14">
    <location>
        <begin position="107"/>
        <end position="124"/>
    </location>
</feature>
<dbReference type="FunFam" id="1.20.1070.10:FF:000219">
    <property type="entry name" value="Opsin 5-like 2"/>
    <property type="match status" value="1"/>
</dbReference>
<feature type="transmembrane region" description="Helical" evidence="14">
    <location>
        <begin position="145"/>
        <end position="163"/>
    </location>
</feature>
<dbReference type="PRINTS" id="PR01244">
    <property type="entry name" value="PEROPSIN"/>
</dbReference>
<dbReference type="InterPro" id="IPR000276">
    <property type="entry name" value="GPCR_Rhodpsn"/>
</dbReference>
<keyword evidence="7 14" id="KW-0157">Chromophore</keyword>
<feature type="transmembrane region" description="Helical" evidence="14">
    <location>
        <begin position="286"/>
        <end position="305"/>
    </location>
</feature>
<keyword evidence="3 14" id="KW-0716">Sensory transduction</keyword>
<reference evidence="17" key="1">
    <citation type="journal article" date="2017" name="Elife">
        <title>Co-expression of xenopsin and rhabdomeric opsin in photoreceptors bearing microvilli and cilia.</title>
        <authorList>
            <person name="Vocking O."/>
            <person name="Kourtesis I."/>
            <person name="Tumu S.C."/>
            <person name="Hausen H."/>
        </authorList>
    </citation>
    <scope>NUCLEOTIDE SEQUENCE</scope>
</reference>
<comment type="similarity">
    <text evidence="14">Belongs to the G-protein coupled receptor 1 family. Opsin subfamily.</text>
</comment>
<dbReference type="AlphaFoldDB" id="A0A288XNQ3"/>
<evidence type="ECO:0000256" key="15">
    <source>
        <dbReference type="SAM" id="MobiDB-lite"/>
    </source>
</evidence>
<feature type="region of interest" description="Disordered" evidence="15">
    <location>
        <begin position="334"/>
        <end position="420"/>
    </location>
</feature>
<keyword evidence="5 14" id="KW-0681">Retinal protein</keyword>
<evidence type="ECO:0000256" key="6">
    <source>
        <dbReference type="ARBA" id="ARBA00022989"/>
    </source>
</evidence>
<dbReference type="PANTHER" id="PTHR24240">
    <property type="entry name" value="OPSIN"/>
    <property type="match status" value="1"/>
</dbReference>
<keyword evidence="12" id="KW-0325">Glycoprotein</keyword>
<feature type="compositionally biased region" description="Acidic residues" evidence="15">
    <location>
        <begin position="384"/>
        <end position="393"/>
    </location>
</feature>
<dbReference type="InterPro" id="IPR002962">
    <property type="entry name" value="Peropsin"/>
</dbReference>
<dbReference type="PROSITE" id="PS50262">
    <property type="entry name" value="G_PROTEIN_RECEP_F1_2"/>
    <property type="match status" value="1"/>
</dbReference>
<evidence type="ECO:0000256" key="10">
    <source>
        <dbReference type="ARBA" id="ARBA00023157"/>
    </source>
</evidence>
<evidence type="ECO:0000256" key="14">
    <source>
        <dbReference type="RuleBase" id="RU004951"/>
    </source>
</evidence>